<evidence type="ECO:0000256" key="1">
    <source>
        <dbReference type="ARBA" id="ARBA00006484"/>
    </source>
</evidence>
<sequence length="251" mass="26474">MIAIDLAGRSAIVTGAAAGIGEAIARSLTEAGARVIGIDRQPFSTFTPDVAVVGDITDAHIRAQALDLLAEEPLADAILVNNAGIQYEERLSVTSEDRMRALFEVNVFAALRMTVEFADRVDRAAIVNTGSILGFTGDPFLGVYSVSKGAVIQLTRSSALEYAGRIRVNAICPGAIRTPLTTRAWEATGDPAEAERRMSAVYPAGRIGEPSEVGPLAAFLASDLASFITGSFFHVDGGILAANPEWALERL</sequence>
<gene>
    <name evidence="3" type="ORF">RMCB_6990</name>
</gene>
<dbReference type="FunFam" id="3.40.50.720:FF:000084">
    <property type="entry name" value="Short-chain dehydrogenase reductase"/>
    <property type="match status" value="1"/>
</dbReference>
<dbReference type="Pfam" id="PF13561">
    <property type="entry name" value="adh_short_C2"/>
    <property type="match status" value="1"/>
</dbReference>
<dbReference type="GO" id="GO:0016616">
    <property type="term" value="F:oxidoreductase activity, acting on the CH-OH group of donors, NAD or NADP as acceptor"/>
    <property type="evidence" value="ECO:0007669"/>
    <property type="project" value="TreeGrafter"/>
</dbReference>
<evidence type="ECO:0000256" key="2">
    <source>
        <dbReference type="ARBA" id="ARBA00023002"/>
    </source>
</evidence>
<reference evidence="4" key="1">
    <citation type="journal article" date="2016" name="Genome Announc.">
        <title>Draft Genome Sequences of Five Rapidly Growing Mycobacterium Species, M. thermoresistibile, M. fortuitum subsp. acetamidolyticum, M. canariasense, M. brisbanense, and M. novocastrense.</title>
        <authorList>
            <person name="Katahira K."/>
            <person name="Ogura Y."/>
            <person name="Gotoh Y."/>
            <person name="Hayashi T."/>
        </authorList>
    </citation>
    <scope>NUCLEOTIDE SEQUENCE [LARGE SCALE GENOMIC DNA]</scope>
    <source>
        <strain evidence="4">JCM15654</strain>
    </source>
</reference>
<organism evidence="3 4">
    <name type="scientific">Mycolicibacterium brisbanense</name>
    <dbReference type="NCBI Taxonomy" id="146020"/>
    <lineage>
        <taxon>Bacteria</taxon>
        <taxon>Bacillati</taxon>
        <taxon>Actinomycetota</taxon>
        <taxon>Actinomycetes</taxon>
        <taxon>Mycobacteriales</taxon>
        <taxon>Mycobacteriaceae</taxon>
        <taxon>Mycolicibacterium</taxon>
    </lineage>
</organism>
<dbReference type="Gene3D" id="3.40.50.720">
    <property type="entry name" value="NAD(P)-binding Rossmann-like Domain"/>
    <property type="match status" value="1"/>
</dbReference>
<dbReference type="AlphaFoldDB" id="A0A100W735"/>
<evidence type="ECO:0000313" key="3">
    <source>
        <dbReference type="EMBL" id="GAS92894.1"/>
    </source>
</evidence>
<dbReference type="PANTHER" id="PTHR42760">
    <property type="entry name" value="SHORT-CHAIN DEHYDROGENASES/REDUCTASES FAMILY MEMBER"/>
    <property type="match status" value="1"/>
</dbReference>
<accession>A0A100W735</accession>
<dbReference type="Proteomes" id="UP000069620">
    <property type="component" value="Unassembled WGS sequence"/>
</dbReference>
<comment type="similarity">
    <text evidence="1">Belongs to the short-chain dehydrogenases/reductases (SDR) family.</text>
</comment>
<reference evidence="4" key="2">
    <citation type="submission" date="2016-02" db="EMBL/GenBank/DDBJ databases">
        <title>Draft genome sequence of five rapidly growing Mycobacterium species.</title>
        <authorList>
            <person name="Katahira K."/>
            <person name="Gotou Y."/>
            <person name="Iida K."/>
            <person name="Ogura Y."/>
            <person name="Hayashi T."/>
        </authorList>
    </citation>
    <scope>NUCLEOTIDE SEQUENCE [LARGE SCALE GENOMIC DNA]</scope>
    <source>
        <strain evidence="4">JCM15654</strain>
    </source>
</reference>
<dbReference type="PRINTS" id="PR00080">
    <property type="entry name" value="SDRFAMILY"/>
</dbReference>
<dbReference type="EMBL" id="BCSX01000064">
    <property type="protein sequence ID" value="GAS92894.1"/>
    <property type="molecule type" value="Genomic_DNA"/>
</dbReference>
<protein>
    <submittedName>
        <fullName evidence="3">Short-chain dehydrogenase/reductase SDR</fullName>
    </submittedName>
</protein>
<dbReference type="InterPro" id="IPR036291">
    <property type="entry name" value="NAD(P)-bd_dom_sf"/>
</dbReference>
<keyword evidence="2" id="KW-0560">Oxidoreductase</keyword>
<dbReference type="STRING" id="146020.RMCB_6990"/>
<proteinExistence type="inferred from homology"/>
<name>A0A100W735_9MYCO</name>
<dbReference type="InterPro" id="IPR002347">
    <property type="entry name" value="SDR_fam"/>
</dbReference>
<dbReference type="SUPFAM" id="SSF51735">
    <property type="entry name" value="NAD(P)-binding Rossmann-fold domains"/>
    <property type="match status" value="1"/>
</dbReference>
<evidence type="ECO:0000313" key="4">
    <source>
        <dbReference type="Proteomes" id="UP000069620"/>
    </source>
</evidence>
<dbReference type="PANTHER" id="PTHR42760:SF133">
    <property type="entry name" value="3-OXOACYL-[ACYL-CARRIER-PROTEIN] REDUCTASE"/>
    <property type="match status" value="1"/>
</dbReference>
<dbReference type="OrthoDB" id="9792003at2"/>
<dbReference type="PRINTS" id="PR00081">
    <property type="entry name" value="GDHRDH"/>
</dbReference>
<keyword evidence="4" id="KW-1185">Reference proteome</keyword>
<dbReference type="RefSeq" id="WP_062832418.1">
    <property type="nucleotide sequence ID" value="NZ_BCSX01000064.1"/>
</dbReference>
<dbReference type="CDD" id="cd05233">
    <property type="entry name" value="SDR_c"/>
    <property type="match status" value="1"/>
</dbReference>
<comment type="caution">
    <text evidence="3">The sequence shown here is derived from an EMBL/GenBank/DDBJ whole genome shotgun (WGS) entry which is preliminary data.</text>
</comment>